<evidence type="ECO:0000256" key="4">
    <source>
        <dbReference type="ARBA" id="ARBA00005093"/>
    </source>
</evidence>
<dbReference type="Pfam" id="PF06662">
    <property type="entry name" value="C5-epim_C"/>
    <property type="match status" value="1"/>
</dbReference>
<evidence type="ECO:0000256" key="11">
    <source>
        <dbReference type="ARBA" id="ARBA00023235"/>
    </source>
</evidence>
<evidence type="ECO:0000256" key="1">
    <source>
        <dbReference type="ARBA" id="ARBA00000434"/>
    </source>
</evidence>
<evidence type="ECO:0000256" key="5">
    <source>
        <dbReference type="ARBA" id="ARBA00005584"/>
    </source>
</evidence>
<dbReference type="GO" id="GO:0030210">
    <property type="term" value="P:heparin proteoglycan biosynthetic process"/>
    <property type="evidence" value="ECO:0007669"/>
    <property type="project" value="UniProtKB-UniPathway"/>
</dbReference>
<feature type="domain" description="D-glucuronyl C5-epimerase C-terminal" evidence="15">
    <location>
        <begin position="289"/>
        <end position="479"/>
    </location>
</feature>
<dbReference type="AlphaFoldDB" id="A0A6A4WED5"/>
<dbReference type="OrthoDB" id="5914444at2759"/>
<feature type="signal peptide" evidence="14">
    <location>
        <begin position="1"/>
        <end position="29"/>
    </location>
</feature>
<keyword evidence="11" id="KW-0413">Isomerase</keyword>
<comment type="catalytic activity">
    <reaction evidence="1">
        <text>[heparosan-N-sulfate](n) = [heparan-N-sulfate](n)</text>
        <dbReference type="Rhea" id="RHEA:20197"/>
        <dbReference type="Rhea" id="RHEA-COMP:9556"/>
        <dbReference type="Rhea" id="RHEA-COMP:9557"/>
        <dbReference type="ChEBI" id="CHEBI:58041"/>
        <dbReference type="ChEBI" id="CHEBI:58287"/>
        <dbReference type="EC" id="5.1.3.17"/>
    </reaction>
</comment>
<evidence type="ECO:0000256" key="8">
    <source>
        <dbReference type="ARBA" id="ARBA00022968"/>
    </source>
</evidence>
<accession>A0A6A4WED5</accession>
<dbReference type="InterPro" id="IPR039721">
    <property type="entry name" value="C5-epimerase"/>
</dbReference>
<keyword evidence="7" id="KW-0812">Transmembrane</keyword>
<evidence type="ECO:0000256" key="13">
    <source>
        <dbReference type="SAM" id="MobiDB-lite"/>
    </source>
</evidence>
<sequence>MRWWARSAALFATIILLLFSLSFWNRCGGEPGPPSTAAPADSSTKRRQSQVYGQLSEQHGQPVFHWSHSYGQLFPPEEPYRPDGQFMYFATYNVEKRDRVKCISGPEGVPVTTHYELLPSRNGASSGATFSWVRDSELNEDVAEFSPANPVTIPVDRSGKPLLMLELQVSSNATVWADLQFRDTALGRSVRVHYVCSDLMIAAQGSDVFVGLGSSWSGYKLFIRDLTVDALKGLGGRGRNAPKLTAQRLRVVRLGVSGGGRLRQLRLASSAHAGQTVQAADWLLRHQTAAGAWTVPVERRLNNHMVLAPDWSSAMAQGQAMSLLTRVYRATGDRRYLDAARRATAPFNKDSADGGVRTMFQDKYVWYEEYPTVPASMVLNGFIYSLMGLYDLWRTDPEPAGGGAEAGRLYTAGVSSLRALLPLYDTGSGTLYDLRHVTCHVAPNLARWDYHVTHVNQLLVLATMEPNVTQFSTTADRWAEYMNGHRAPHN</sequence>
<keyword evidence="8" id="KW-0735">Signal-anchor</keyword>
<reference evidence="17 18" key="1">
    <citation type="submission" date="2019-07" db="EMBL/GenBank/DDBJ databases">
        <title>Draft genome assembly of a fouling barnacle, Amphibalanus amphitrite (Darwin, 1854): The first reference genome for Thecostraca.</title>
        <authorList>
            <person name="Kim W."/>
        </authorList>
    </citation>
    <scope>NUCLEOTIDE SEQUENCE [LARGE SCALE GENOMIC DNA]</scope>
    <source>
        <strain evidence="17">SNU_AA5</strain>
        <tissue evidence="17">Soma without cirri and trophi</tissue>
    </source>
</reference>
<evidence type="ECO:0000313" key="17">
    <source>
        <dbReference type="EMBL" id="KAF0301960.1"/>
    </source>
</evidence>
<dbReference type="EC" id="5.1.3.17" evidence="6"/>
<gene>
    <name evidence="17" type="primary">glceb</name>
    <name evidence="17" type="ORF">FJT64_025881</name>
</gene>
<dbReference type="GO" id="GO:0005794">
    <property type="term" value="C:Golgi apparatus"/>
    <property type="evidence" value="ECO:0007669"/>
    <property type="project" value="TreeGrafter"/>
</dbReference>
<dbReference type="EMBL" id="VIIS01001106">
    <property type="protein sequence ID" value="KAF0301960.1"/>
    <property type="molecule type" value="Genomic_DNA"/>
</dbReference>
<name>A0A6A4WED5_AMPAM</name>
<dbReference type="Gene3D" id="1.50.10.20">
    <property type="match status" value="1"/>
</dbReference>
<comment type="pathway">
    <text evidence="4">Glycan metabolism; heparan sulfate biosynthesis.</text>
</comment>
<dbReference type="SUPFAM" id="SSF81853">
    <property type="entry name" value="Family 10 polysaccharide lyase"/>
    <property type="match status" value="1"/>
</dbReference>
<dbReference type="GO" id="GO:0015012">
    <property type="term" value="P:heparan sulfate proteoglycan biosynthetic process"/>
    <property type="evidence" value="ECO:0007669"/>
    <property type="project" value="InterPro"/>
</dbReference>
<dbReference type="GO" id="GO:0047464">
    <property type="term" value="F:heparosan-N-sulfate-glucuronate 5-epimerase activity"/>
    <property type="evidence" value="ECO:0007669"/>
    <property type="project" value="UniProtKB-EC"/>
</dbReference>
<evidence type="ECO:0000259" key="16">
    <source>
        <dbReference type="Pfam" id="PF21174"/>
    </source>
</evidence>
<comment type="caution">
    <text evidence="17">The sequence shown here is derived from an EMBL/GenBank/DDBJ whole genome shotgun (WGS) entry which is preliminary data.</text>
</comment>
<evidence type="ECO:0000256" key="12">
    <source>
        <dbReference type="ARBA" id="ARBA00037847"/>
    </source>
</evidence>
<feature type="domain" description="D-glucuronyl C5-epimerase beta-sandwich" evidence="16">
    <location>
        <begin position="142"/>
        <end position="258"/>
    </location>
</feature>
<dbReference type="Pfam" id="PF21174">
    <property type="entry name" value="Glce_b_sandwich"/>
    <property type="match status" value="1"/>
</dbReference>
<evidence type="ECO:0000259" key="15">
    <source>
        <dbReference type="Pfam" id="PF06662"/>
    </source>
</evidence>
<dbReference type="PANTHER" id="PTHR13174">
    <property type="entry name" value="D-GLUCURONYL C5-EPIMERASE"/>
    <property type="match status" value="1"/>
</dbReference>
<comment type="subcellular location">
    <subcellularLocation>
        <location evidence="12">Endomembrane system</location>
        <topology evidence="12">Single-pass membrane protein</topology>
    </subcellularLocation>
    <subcellularLocation>
        <location evidence="2">Membrane</location>
        <topology evidence="2">Single-pass type II membrane protein</topology>
    </subcellularLocation>
</comment>
<comment type="similarity">
    <text evidence="5">Belongs to the D-glucuronyl C5-epimerase family.</text>
</comment>
<evidence type="ECO:0000256" key="6">
    <source>
        <dbReference type="ARBA" id="ARBA00012087"/>
    </source>
</evidence>
<evidence type="ECO:0000256" key="3">
    <source>
        <dbReference type="ARBA" id="ARBA00004841"/>
    </source>
</evidence>
<keyword evidence="10" id="KW-0472">Membrane</keyword>
<feature type="chain" id="PRO_5025525524" description="heparosan-N-sulfate-glucuronate 5-epimerase" evidence="14">
    <location>
        <begin position="30"/>
        <end position="490"/>
    </location>
</feature>
<evidence type="ECO:0000256" key="7">
    <source>
        <dbReference type="ARBA" id="ARBA00022692"/>
    </source>
</evidence>
<dbReference type="InterPro" id="IPR010598">
    <property type="entry name" value="C5-epim_C"/>
</dbReference>
<comment type="pathway">
    <text evidence="3">Glycan metabolism; heparin biosynthesis.</text>
</comment>
<dbReference type="InterPro" id="IPR059154">
    <property type="entry name" value="Glce_b_sandwich"/>
</dbReference>
<dbReference type="PANTHER" id="PTHR13174:SF3">
    <property type="entry name" value="D-GLUCURONYL C5-EPIMERASE"/>
    <property type="match status" value="1"/>
</dbReference>
<organism evidence="17 18">
    <name type="scientific">Amphibalanus amphitrite</name>
    <name type="common">Striped barnacle</name>
    <name type="synonym">Balanus amphitrite</name>
    <dbReference type="NCBI Taxonomy" id="1232801"/>
    <lineage>
        <taxon>Eukaryota</taxon>
        <taxon>Metazoa</taxon>
        <taxon>Ecdysozoa</taxon>
        <taxon>Arthropoda</taxon>
        <taxon>Crustacea</taxon>
        <taxon>Multicrustacea</taxon>
        <taxon>Cirripedia</taxon>
        <taxon>Thoracica</taxon>
        <taxon>Thoracicalcarea</taxon>
        <taxon>Balanomorpha</taxon>
        <taxon>Balanoidea</taxon>
        <taxon>Balanidae</taxon>
        <taxon>Amphibalaninae</taxon>
        <taxon>Amphibalanus</taxon>
    </lineage>
</organism>
<keyword evidence="18" id="KW-1185">Reference proteome</keyword>
<feature type="region of interest" description="Disordered" evidence="13">
    <location>
        <begin position="32"/>
        <end position="54"/>
    </location>
</feature>
<dbReference type="UniPathway" id="UPA00862"/>
<evidence type="ECO:0000256" key="14">
    <source>
        <dbReference type="SAM" id="SignalP"/>
    </source>
</evidence>
<keyword evidence="14" id="KW-0732">Signal</keyword>
<keyword evidence="9" id="KW-1133">Transmembrane helix</keyword>
<evidence type="ECO:0000256" key="9">
    <source>
        <dbReference type="ARBA" id="ARBA00022989"/>
    </source>
</evidence>
<dbReference type="Proteomes" id="UP000440578">
    <property type="component" value="Unassembled WGS sequence"/>
</dbReference>
<evidence type="ECO:0000256" key="10">
    <source>
        <dbReference type="ARBA" id="ARBA00023136"/>
    </source>
</evidence>
<proteinExistence type="inferred from homology"/>
<evidence type="ECO:0000256" key="2">
    <source>
        <dbReference type="ARBA" id="ARBA00004606"/>
    </source>
</evidence>
<protein>
    <recommendedName>
        <fullName evidence="6">heparosan-N-sulfate-glucuronate 5-epimerase</fullName>
        <ecNumber evidence="6">5.1.3.17</ecNumber>
    </recommendedName>
</protein>
<evidence type="ECO:0000313" key="18">
    <source>
        <dbReference type="Proteomes" id="UP000440578"/>
    </source>
</evidence>